<organism evidence="1 2">
    <name type="scientific">Sphingomonas humi</name>
    <dbReference type="NCBI Taxonomy" id="335630"/>
    <lineage>
        <taxon>Bacteria</taxon>
        <taxon>Pseudomonadati</taxon>
        <taxon>Pseudomonadota</taxon>
        <taxon>Alphaproteobacteria</taxon>
        <taxon>Sphingomonadales</taxon>
        <taxon>Sphingomonadaceae</taxon>
        <taxon>Sphingomonas</taxon>
    </lineage>
</organism>
<dbReference type="EMBL" id="BAAAZD010000001">
    <property type="protein sequence ID" value="GAA4003861.1"/>
    <property type="molecule type" value="Genomic_DNA"/>
</dbReference>
<protein>
    <submittedName>
        <fullName evidence="1">Uncharacterized protein</fullName>
    </submittedName>
</protein>
<sequence length="84" mass="8563">MIADVDHALAEFGELDVLELEIVAGGEPVGAALEVPGLGHGIGSFGETKKARTPLGCPGLLVKPLGAAYFLVVRLPVVELSPSS</sequence>
<evidence type="ECO:0000313" key="2">
    <source>
        <dbReference type="Proteomes" id="UP001501310"/>
    </source>
</evidence>
<keyword evidence="2" id="KW-1185">Reference proteome</keyword>
<evidence type="ECO:0000313" key="1">
    <source>
        <dbReference type="EMBL" id="GAA4003861.1"/>
    </source>
</evidence>
<gene>
    <name evidence="1" type="ORF">GCM10022211_14660</name>
</gene>
<name>A0ABP7RYK1_9SPHN</name>
<proteinExistence type="predicted"/>
<reference evidence="2" key="1">
    <citation type="journal article" date="2019" name="Int. J. Syst. Evol. Microbiol.">
        <title>The Global Catalogue of Microorganisms (GCM) 10K type strain sequencing project: providing services to taxonomists for standard genome sequencing and annotation.</title>
        <authorList>
            <consortium name="The Broad Institute Genomics Platform"/>
            <consortium name="The Broad Institute Genome Sequencing Center for Infectious Disease"/>
            <person name="Wu L."/>
            <person name="Ma J."/>
        </authorList>
    </citation>
    <scope>NUCLEOTIDE SEQUENCE [LARGE SCALE GENOMIC DNA]</scope>
    <source>
        <strain evidence="2">JCM 16603</strain>
    </source>
</reference>
<dbReference type="Proteomes" id="UP001501310">
    <property type="component" value="Unassembled WGS sequence"/>
</dbReference>
<comment type="caution">
    <text evidence="1">The sequence shown here is derived from an EMBL/GenBank/DDBJ whole genome shotgun (WGS) entry which is preliminary data.</text>
</comment>
<accession>A0ABP7RYK1</accession>